<feature type="region of interest" description="Disordered" evidence="13">
    <location>
        <begin position="1"/>
        <end position="53"/>
    </location>
</feature>
<dbReference type="GO" id="GO:0006457">
    <property type="term" value="P:protein folding"/>
    <property type="evidence" value="ECO:0007669"/>
    <property type="project" value="InterPro"/>
</dbReference>
<dbReference type="GO" id="GO:0051082">
    <property type="term" value="F:unfolded protein binding"/>
    <property type="evidence" value="ECO:0007669"/>
    <property type="project" value="TreeGrafter"/>
</dbReference>
<proteinExistence type="inferred from homology"/>
<evidence type="ECO:0000256" key="6">
    <source>
        <dbReference type="ARBA" id="ARBA00023186"/>
    </source>
</evidence>
<dbReference type="Proteomes" id="UP000885830">
    <property type="component" value="Unassembled WGS sequence"/>
</dbReference>
<dbReference type="InterPro" id="IPR000740">
    <property type="entry name" value="GrpE"/>
</dbReference>
<reference evidence="14" key="1">
    <citation type="journal article" date="2020" name="mSystems">
        <title>Genome- and Community-Level Interaction Insights into Carbon Utilization and Element Cycling Functions of Hydrothermarchaeota in Hydrothermal Sediment.</title>
        <authorList>
            <person name="Zhou Z."/>
            <person name="Liu Y."/>
            <person name="Xu W."/>
            <person name="Pan J."/>
            <person name="Luo Z.H."/>
            <person name="Li M."/>
        </authorList>
    </citation>
    <scope>NUCLEOTIDE SEQUENCE [LARGE SCALE GENOMIC DNA]</scope>
    <source>
        <strain evidence="14">HyVt-485</strain>
    </source>
</reference>
<accession>A0A7C5R731</accession>
<keyword evidence="5 10" id="KW-0346">Stress response</keyword>
<dbReference type="EMBL" id="DRMJ01000041">
    <property type="protein sequence ID" value="HHL42147.1"/>
    <property type="molecule type" value="Genomic_DNA"/>
</dbReference>
<feature type="compositionally biased region" description="Basic and acidic residues" evidence="13">
    <location>
        <begin position="1"/>
        <end position="19"/>
    </location>
</feature>
<comment type="function">
    <text evidence="7 10 11">Participates actively in the response to hyperosmotic and heat shock by preventing the aggregation of stress-denatured proteins, in association with DnaK and GrpE. It is the nucleotide exchange factor for DnaK and may function as a thermosensor. Unfolded proteins bind initially to DnaJ; upon interaction with the DnaJ-bound protein, DnaK hydrolyzes its bound ATP, resulting in the formation of a stable complex. GrpE releases ADP from DnaK; ATP binding to DnaK triggers the release of the substrate protein, thus completing the reaction cycle. Several rounds of ATP-dependent interactions between DnaJ, DnaK and GrpE are required for fully efficient folding.</text>
</comment>
<dbReference type="Gene3D" id="3.90.20.20">
    <property type="match status" value="1"/>
</dbReference>
<evidence type="ECO:0000256" key="9">
    <source>
        <dbReference type="ARBA" id="ARBA00076414"/>
    </source>
</evidence>
<dbReference type="FunFam" id="2.30.22.10:FF:000001">
    <property type="entry name" value="Protein GrpE"/>
    <property type="match status" value="1"/>
</dbReference>
<dbReference type="GO" id="GO:0005737">
    <property type="term" value="C:cytoplasm"/>
    <property type="evidence" value="ECO:0007669"/>
    <property type="project" value="UniProtKB-SubCell"/>
</dbReference>
<name>A0A7C5R731_9PROT</name>
<evidence type="ECO:0000313" key="14">
    <source>
        <dbReference type="EMBL" id="HHL42147.1"/>
    </source>
</evidence>
<comment type="caution">
    <text evidence="14">The sequence shown here is derived from an EMBL/GenBank/DDBJ whole genome shotgun (WGS) entry which is preliminary data.</text>
</comment>
<dbReference type="HAMAP" id="MF_01151">
    <property type="entry name" value="GrpE"/>
    <property type="match status" value="1"/>
</dbReference>
<keyword evidence="4 10" id="KW-0963">Cytoplasm</keyword>
<gene>
    <name evidence="10 14" type="primary">grpE</name>
    <name evidence="14" type="ORF">ENJ42_00885</name>
</gene>
<dbReference type="SUPFAM" id="SSF58014">
    <property type="entry name" value="Coiled-coil domain of nucleotide exchange factor GrpE"/>
    <property type="match status" value="1"/>
</dbReference>
<evidence type="ECO:0000256" key="5">
    <source>
        <dbReference type="ARBA" id="ARBA00023016"/>
    </source>
</evidence>
<comment type="subcellular location">
    <subcellularLocation>
        <location evidence="1 10">Cytoplasm</location>
    </subcellularLocation>
</comment>
<dbReference type="PANTHER" id="PTHR21237">
    <property type="entry name" value="GRPE PROTEIN"/>
    <property type="match status" value="1"/>
</dbReference>
<dbReference type="InterPro" id="IPR009012">
    <property type="entry name" value="GrpE_head"/>
</dbReference>
<dbReference type="GO" id="GO:0000774">
    <property type="term" value="F:adenyl-nucleotide exchange factor activity"/>
    <property type="evidence" value="ECO:0007669"/>
    <property type="project" value="InterPro"/>
</dbReference>
<dbReference type="Pfam" id="PF01025">
    <property type="entry name" value="GrpE"/>
    <property type="match status" value="1"/>
</dbReference>
<dbReference type="SUPFAM" id="SSF51064">
    <property type="entry name" value="Head domain of nucleotide exchange factor GrpE"/>
    <property type="match status" value="1"/>
</dbReference>
<comment type="similarity">
    <text evidence="2 10 12">Belongs to the GrpE family.</text>
</comment>
<evidence type="ECO:0000256" key="1">
    <source>
        <dbReference type="ARBA" id="ARBA00004496"/>
    </source>
</evidence>
<evidence type="ECO:0000256" key="13">
    <source>
        <dbReference type="SAM" id="MobiDB-lite"/>
    </source>
</evidence>
<evidence type="ECO:0000256" key="4">
    <source>
        <dbReference type="ARBA" id="ARBA00022490"/>
    </source>
</evidence>
<evidence type="ECO:0000256" key="3">
    <source>
        <dbReference type="ARBA" id="ARBA00011738"/>
    </source>
</evidence>
<dbReference type="GO" id="GO:0042803">
    <property type="term" value="F:protein homodimerization activity"/>
    <property type="evidence" value="ECO:0007669"/>
    <property type="project" value="InterPro"/>
</dbReference>
<dbReference type="AlphaFoldDB" id="A0A7C5R731"/>
<evidence type="ECO:0000256" key="2">
    <source>
        <dbReference type="ARBA" id="ARBA00009054"/>
    </source>
</evidence>
<evidence type="ECO:0000256" key="12">
    <source>
        <dbReference type="RuleBase" id="RU004478"/>
    </source>
</evidence>
<dbReference type="Gene3D" id="2.30.22.10">
    <property type="entry name" value="Head domain of nucleotide exchange factor GrpE"/>
    <property type="match status" value="1"/>
</dbReference>
<evidence type="ECO:0000256" key="11">
    <source>
        <dbReference type="RuleBase" id="RU000639"/>
    </source>
</evidence>
<dbReference type="CDD" id="cd00446">
    <property type="entry name" value="GrpE"/>
    <property type="match status" value="1"/>
</dbReference>
<comment type="subunit">
    <text evidence="3 10">Homodimer.</text>
</comment>
<sequence>MAKHKDTSENKPEMARPDLDGLPTDQELDALQAQIDETLNETSESELSEAEKATKRIAELEMELAAAKDQTLRAMAEMQNVKKRSEREVKAASIYAVERFAADMLSVSDNLARALSVIDAKARDGLGENAKNLLDGIELTEKELIAVFARHGIKAVQGKGAKFDPNVHQAVAQIPSSEQKGDVAEVMQTGFTLGDRTLRAAMVAVSTGPAKA</sequence>
<evidence type="ECO:0000256" key="8">
    <source>
        <dbReference type="ARBA" id="ARBA00072274"/>
    </source>
</evidence>
<dbReference type="GO" id="GO:0051087">
    <property type="term" value="F:protein-folding chaperone binding"/>
    <property type="evidence" value="ECO:0007669"/>
    <property type="project" value="InterPro"/>
</dbReference>
<organism evidence="14">
    <name type="scientific">Hellea balneolensis</name>
    <dbReference type="NCBI Taxonomy" id="287478"/>
    <lineage>
        <taxon>Bacteria</taxon>
        <taxon>Pseudomonadati</taxon>
        <taxon>Pseudomonadota</taxon>
        <taxon>Alphaproteobacteria</taxon>
        <taxon>Maricaulales</taxon>
        <taxon>Robiginitomaculaceae</taxon>
        <taxon>Hellea</taxon>
    </lineage>
</organism>
<dbReference type="NCBIfam" id="NF010748">
    <property type="entry name" value="PRK14150.1"/>
    <property type="match status" value="1"/>
</dbReference>
<dbReference type="PANTHER" id="PTHR21237:SF23">
    <property type="entry name" value="GRPE PROTEIN HOMOLOG, MITOCHONDRIAL"/>
    <property type="match status" value="1"/>
</dbReference>
<keyword evidence="6 10" id="KW-0143">Chaperone</keyword>
<evidence type="ECO:0000256" key="7">
    <source>
        <dbReference type="ARBA" id="ARBA00053401"/>
    </source>
</evidence>
<dbReference type="PRINTS" id="PR00773">
    <property type="entry name" value="GRPEPROTEIN"/>
</dbReference>
<protein>
    <recommendedName>
        <fullName evidence="8 10">Protein GrpE</fullName>
    </recommendedName>
    <alternativeName>
        <fullName evidence="9 10">HSP-70 cofactor</fullName>
    </alternativeName>
</protein>
<evidence type="ECO:0000256" key="10">
    <source>
        <dbReference type="HAMAP-Rule" id="MF_01151"/>
    </source>
</evidence>
<dbReference type="InterPro" id="IPR013805">
    <property type="entry name" value="GrpE_CC"/>
</dbReference>
<dbReference type="PROSITE" id="PS01071">
    <property type="entry name" value="GRPE"/>
    <property type="match status" value="1"/>
</dbReference>